<dbReference type="OrthoDB" id="9798161at2"/>
<dbReference type="RefSeq" id="WP_047813198.1">
    <property type="nucleotide sequence ID" value="NZ_LECT01000013.1"/>
</dbReference>
<feature type="domain" description="Transposase IS200-like" evidence="1">
    <location>
        <begin position="4"/>
        <end position="117"/>
    </location>
</feature>
<dbReference type="NCBIfam" id="NF033573">
    <property type="entry name" value="transpos_IS200"/>
    <property type="match status" value="1"/>
</dbReference>
<dbReference type="GO" id="GO:0006313">
    <property type="term" value="P:DNA transposition"/>
    <property type="evidence" value="ECO:0007669"/>
    <property type="project" value="InterPro"/>
</dbReference>
<dbReference type="InterPro" id="IPR036515">
    <property type="entry name" value="Transposase_17_sf"/>
</dbReference>
<proteinExistence type="predicted"/>
<dbReference type="PANTHER" id="PTHR33360:SF2">
    <property type="entry name" value="TRANSPOSASE FOR INSERTION SEQUENCE ELEMENT IS200"/>
    <property type="match status" value="1"/>
</dbReference>
<dbReference type="InterPro" id="IPR002686">
    <property type="entry name" value="Transposase_17"/>
</dbReference>
<dbReference type="Gene3D" id="3.30.70.1290">
    <property type="entry name" value="Transposase IS200-like"/>
    <property type="match status" value="1"/>
</dbReference>
<evidence type="ECO:0000313" key="2">
    <source>
        <dbReference type="EMBL" id="KLU06677.1"/>
    </source>
</evidence>
<accession>A0A0J1BJI0</accession>
<keyword evidence="3" id="KW-1185">Reference proteome</keyword>
<dbReference type="EMBL" id="LECT01000013">
    <property type="protein sequence ID" value="KLU06677.1"/>
    <property type="molecule type" value="Genomic_DNA"/>
</dbReference>
<comment type="caution">
    <text evidence="2">The sequence shown here is derived from an EMBL/GenBank/DDBJ whole genome shotgun (WGS) entry which is preliminary data.</text>
</comment>
<dbReference type="AlphaFoldDB" id="A0A0J1BJI0"/>
<evidence type="ECO:0000259" key="1">
    <source>
        <dbReference type="SMART" id="SM01321"/>
    </source>
</evidence>
<evidence type="ECO:0000313" key="3">
    <source>
        <dbReference type="Proteomes" id="UP000036367"/>
    </source>
</evidence>
<dbReference type="PATRIC" id="fig|595434.4.peg.1192"/>
<dbReference type="Proteomes" id="UP000036367">
    <property type="component" value="Unassembled WGS sequence"/>
</dbReference>
<reference evidence="2" key="1">
    <citation type="submission" date="2015-05" db="EMBL/GenBank/DDBJ databases">
        <title>Permanent draft genome of Rhodopirellula islandicus K833.</title>
        <authorList>
            <person name="Kizina J."/>
            <person name="Richter M."/>
            <person name="Glockner F.O."/>
            <person name="Harder J."/>
        </authorList>
    </citation>
    <scope>NUCLEOTIDE SEQUENCE [LARGE SCALE GENOMIC DNA]</scope>
    <source>
        <strain evidence="2">K833</strain>
    </source>
</reference>
<sequence>MSTFHSLHYHITFSTKHRKPWIKVDWRDRMHAYLGGIVKEISGVPLCVGGVDDHVHLLVGLKTTHCIADFMRELKGSTSRWVHKEIGYPPFQWQDGYAVFSLSPSAIPEVRRYIENQDEHHRKRTFREELIEMLDRAGVKYDPRYLD</sequence>
<dbReference type="SMART" id="SM01321">
    <property type="entry name" value="Y1_Tnp"/>
    <property type="match status" value="1"/>
</dbReference>
<protein>
    <submittedName>
        <fullName evidence="2">Transposase</fullName>
    </submittedName>
</protein>
<dbReference type="SUPFAM" id="SSF143422">
    <property type="entry name" value="Transposase IS200-like"/>
    <property type="match status" value="1"/>
</dbReference>
<dbReference type="Pfam" id="PF01797">
    <property type="entry name" value="Y1_Tnp"/>
    <property type="match status" value="1"/>
</dbReference>
<gene>
    <name evidence="2" type="ORF">RISK_001241</name>
</gene>
<dbReference type="GO" id="GO:0003677">
    <property type="term" value="F:DNA binding"/>
    <property type="evidence" value="ECO:0007669"/>
    <property type="project" value="InterPro"/>
</dbReference>
<organism evidence="2 3">
    <name type="scientific">Rhodopirellula islandica</name>
    <dbReference type="NCBI Taxonomy" id="595434"/>
    <lineage>
        <taxon>Bacteria</taxon>
        <taxon>Pseudomonadati</taxon>
        <taxon>Planctomycetota</taxon>
        <taxon>Planctomycetia</taxon>
        <taxon>Pirellulales</taxon>
        <taxon>Pirellulaceae</taxon>
        <taxon>Rhodopirellula</taxon>
    </lineage>
</organism>
<dbReference type="GO" id="GO:0004803">
    <property type="term" value="F:transposase activity"/>
    <property type="evidence" value="ECO:0007669"/>
    <property type="project" value="InterPro"/>
</dbReference>
<dbReference type="PANTHER" id="PTHR33360">
    <property type="entry name" value="TRANSPOSASE FOR INSERTION SEQUENCE ELEMENT IS200"/>
    <property type="match status" value="1"/>
</dbReference>
<name>A0A0J1BJI0_RHOIS</name>